<feature type="non-terminal residue" evidence="8">
    <location>
        <position position="1"/>
    </location>
</feature>
<evidence type="ECO:0000256" key="3">
    <source>
        <dbReference type="ARBA" id="ARBA00006218"/>
    </source>
</evidence>
<dbReference type="InterPro" id="IPR024096">
    <property type="entry name" value="NO_sig/Golgi_transp_ligand-bd"/>
</dbReference>
<dbReference type="OrthoDB" id="10262857at2759"/>
<dbReference type="SUPFAM" id="SSF111126">
    <property type="entry name" value="Ligand-binding domain in the NO signalling and Golgi transport"/>
    <property type="match status" value="1"/>
</dbReference>
<evidence type="ECO:0000256" key="2">
    <source>
        <dbReference type="ARBA" id="ARBA00004240"/>
    </source>
</evidence>
<keyword evidence="7" id="KW-0333">Golgi apparatus</keyword>
<evidence type="ECO:0000256" key="7">
    <source>
        <dbReference type="ARBA" id="ARBA00023034"/>
    </source>
</evidence>
<evidence type="ECO:0000256" key="5">
    <source>
        <dbReference type="ARBA" id="ARBA00022824"/>
    </source>
</evidence>
<evidence type="ECO:0000313" key="8">
    <source>
        <dbReference type="EMBL" id="RMX87356.1"/>
    </source>
</evidence>
<name>A0A3M6X9Y1_HORWE</name>
<dbReference type="GO" id="GO:0016236">
    <property type="term" value="P:macroautophagy"/>
    <property type="evidence" value="ECO:0007669"/>
    <property type="project" value="UniProtKB-ARBA"/>
</dbReference>
<dbReference type="VEuPathDB" id="FungiDB:BTJ68_13482"/>
<organism evidence="8 9">
    <name type="scientific">Hortaea werneckii</name>
    <name type="common">Black yeast</name>
    <name type="synonym">Cladosporium werneckii</name>
    <dbReference type="NCBI Taxonomy" id="91943"/>
    <lineage>
        <taxon>Eukaryota</taxon>
        <taxon>Fungi</taxon>
        <taxon>Dikarya</taxon>
        <taxon>Ascomycota</taxon>
        <taxon>Pezizomycotina</taxon>
        <taxon>Dothideomycetes</taxon>
        <taxon>Dothideomycetidae</taxon>
        <taxon>Mycosphaerellales</taxon>
        <taxon>Teratosphaeriaceae</taxon>
        <taxon>Hortaea</taxon>
    </lineage>
</organism>
<dbReference type="GO" id="GO:0030008">
    <property type="term" value="C:TRAPP complex"/>
    <property type="evidence" value="ECO:0007669"/>
    <property type="project" value="InterPro"/>
</dbReference>
<dbReference type="Pfam" id="PF04051">
    <property type="entry name" value="TRAPP"/>
    <property type="match status" value="1"/>
</dbReference>
<accession>A0A3M6X9Y1</accession>
<evidence type="ECO:0000313" key="9">
    <source>
        <dbReference type="Proteomes" id="UP000281245"/>
    </source>
</evidence>
<evidence type="ECO:0000256" key="6">
    <source>
        <dbReference type="ARBA" id="ARBA00022892"/>
    </source>
</evidence>
<comment type="similarity">
    <text evidence="3">Belongs to the TRAPP small subunits family. BET3 subfamily.</text>
</comment>
<dbReference type="PANTHER" id="PTHR13048">
    <property type="entry name" value="TRAFFICKING PROTEIN PARTICLE COMPLEX SUBUNIT 3"/>
    <property type="match status" value="1"/>
</dbReference>
<dbReference type="GO" id="GO:0005794">
    <property type="term" value="C:Golgi apparatus"/>
    <property type="evidence" value="ECO:0007669"/>
    <property type="project" value="UniProtKB-SubCell"/>
</dbReference>
<keyword evidence="6" id="KW-0931">ER-Golgi transport</keyword>
<evidence type="ECO:0000256" key="1">
    <source>
        <dbReference type="ARBA" id="ARBA00004222"/>
    </source>
</evidence>
<dbReference type="InterPro" id="IPR007194">
    <property type="entry name" value="TRAPP_component"/>
</dbReference>
<evidence type="ECO:0000256" key="4">
    <source>
        <dbReference type="ARBA" id="ARBA00022448"/>
    </source>
</evidence>
<gene>
    <name evidence="8" type="ORF">D0869_02422</name>
</gene>
<dbReference type="Gene3D" id="3.30.1380.20">
    <property type="entry name" value="Trafficking protein particle complex subunit 3"/>
    <property type="match status" value="1"/>
</dbReference>
<dbReference type="CDD" id="cd14942">
    <property type="entry name" value="TRAPPC3_bet3"/>
    <property type="match status" value="1"/>
</dbReference>
<keyword evidence="4" id="KW-0813">Transport</keyword>
<proteinExistence type="inferred from homology"/>
<sequence>GASRRFPCGGTPACKEHFVNLHLQLTYTLPACNSDIALSDHQGDELNICHIATHSLSRTSREIQLPGWPHHPRPPAWAKSALSTTSTIRFDELADSGLQSMEVCVLILPRSPAINSIRSNTTPSRTRTDKMNAEVLTLTYGTLVTTLCRDLTLPHTAQQTDYRAVNAELDRMGYNVGLRLIEEFLAKSNTGHCANFREVAEMISKVGFKMFLNVTPEIKNWQGPPAGDEKAQGQGGKPQAFTLVFDENPLAEFVELPDDGRAQDELWYSNILCGVIRGALEMVQMQIEAHFTSDVLRGNDTTEMRVTLVRYLEDELPPDDE</sequence>
<protein>
    <recommendedName>
        <fullName evidence="10">Trafficking protein particle complex subunit BET3</fullName>
    </recommendedName>
</protein>
<reference evidence="8 9" key="1">
    <citation type="journal article" date="2018" name="BMC Genomics">
        <title>Genomic evidence for intraspecific hybridization in a clonal and extremely halotolerant yeast.</title>
        <authorList>
            <person name="Gostincar C."/>
            <person name="Stajich J.E."/>
            <person name="Zupancic J."/>
            <person name="Zalar P."/>
            <person name="Gunde-Cimerman N."/>
        </authorList>
    </citation>
    <scope>NUCLEOTIDE SEQUENCE [LARGE SCALE GENOMIC DNA]</scope>
    <source>
        <strain evidence="8 9">EXF-6656</strain>
    </source>
</reference>
<dbReference type="Proteomes" id="UP000281245">
    <property type="component" value="Unassembled WGS sequence"/>
</dbReference>
<dbReference type="GO" id="GO:0048193">
    <property type="term" value="P:Golgi vesicle transport"/>
    <property type="evidence" value="ECO:0007669"/>
    <property type="project" value="InterPro"/>
</dbReference>
<dbReference type="FunFam" id="3.30.1380.20:FF:000001">
    <property type="entry name" value="Trafficking protein particle complex subunit BET3"/>
    <property type="match status" value="1"/>
</dbReference>
<dbReference type="InterPro" id="IPR016721">
    <property type="entry name" value="Bet3"/>
</dbReference>
<keyword evidence="5" id="KW-0256">Endoplasmic reticulum</keyword>
<dbReference type="AlphaFoldDB" id="A0A3M6X9Y1"/>
<dbReference type="GO" id="GO:0005783">
    <property type="term" value="C:endoplasmic reticulum"/>
    <property type="evidence" value="ECO:0007669"/>
    <property type="project" value="UniProtKB-SubCell"/>
</dbReference>
<dbReference type="EMBL" id="QWIJ01000120">
    <property type="protein sequence ID" value="RMX87356.1"/>
    <property type="molecule type" value="Genomic_DNA"/>
</dbReference>
<comment type="caution">
    <text evidence="8">The sequence shown here is derived from an EMBL/GenBank/DDBJ whole genome shotgun (WGS) entry which is preliminary data.</text>
</comment>
<evidence type="ECO:0008006" key="10">
    <source>
        <dbReference type="Google" id="ProtNLM"/>
    </source>
</evidence>
<comment type="subcellular location">
    <subcellularLocation>
        <location evidence="2">Endoplasmic reticulum</location>
    </subcellularLocation>
    <subcellularLocation>
        <location evidence="1">Golgi apparatus</location>
        <location evidence="1">cis-Golgi network</location>
    </subcellularLocation>
</comment>